<feature type="domain" description="HAMP" evidence="16">
    <location>
        <begin position="331"/>
        <end position="384"/>
    </location>
</feature>
<evidence type="ECO:0000256" key="10">
    <source>
        <dbReference type="ARBA" id="ARBA00022840"/>
    </source>
</evidence>
<dbReference type="AlphaFoldDB" id="A0A552UIH1"/>
<evidence type="ECO:0000256" key="5">
    <source>
        <dbReference type="ARBA" id="ARBA00022553"/>
    </source>
</evidence>
<organism evidence="17 18">
    <name type="scientific">Glacieibacterium frigidum</name>
    <dbReference type="NCBI Taxonomy" id="2593303"/>
    <lineage>
        <taxon>Bacteria</taxon>
        <taxon>Pseudomonadati</taxon>
        <taxon>Pseudomonadota</taxon>
        <taxon>Alphaproteobacteria</taxon>
        <taxon>Sphingomonadales</taxon>
        <taxon>Sphingosinicellaceae</taxon>
        <taxon>Glacieibacterium</taxon>
    </lineage>
</organism>
<evidence type="ECO:0000313" key="18">
    <source>
        <dbReference type="Proteomes" id="UP000317894"/>
    </source>
</evidence>
<feature type="transmembrane region" description="Helical" evidence="14">
    <location>
        <begin position="104"/>
        <end position="130"/>
    </location>
</feature>
<keyword evidence="6" id="KW-0808">Transferase</keyword>
<dbReference type="SMART" id="SM00304">
    <property type="entry name" value="HAMP"/>
    <property type="match status" value="1"/>
</dbReference>
<dbReference type="OrthoDB" id="9776727at2"/>
<evidence type="ECO:0000256" key="12">
    <source>
        <dbReference type="ARBA" id="ARBA00023012"/>
    </source>
</evidence>
<dbReference type="EC" id="2.7.13.3" evidence="3"/>
<comment type="subcellular location">
    <subcellularLocation>
        <location evidence="2">Cell membrane</location>
        <topology evidence="2">Multi-pass membrane protein</topology>
    </subcellularLocation>
</comment>
<evidence type="ECO:0000256" key="2">
    <source>
        <dbReference type="ARBA" id="ARBA00004651"/>
    </source>
</evidence>
<evidence type="ECO:0000259" key="16">
    <source>
        <dbReference type="PROSITE" id="PS50885"/>
    </source>
</evidence>
<keyword evidence="8" id="KW-0547">Nucleotide-binding</keyword>
<dbReference type="Gene3D" id="6.10.340.10">
    <property type="match status" value="1"/>
</dbReference>
<dbReference type="InterPro" id="IPR045671">
    <property type="entry name" value="NtrY-like_N"/>
</dbReference>
<evidence type="ECO:0000256" key="6">
    <source>
        <dbReference type="ARBA" id="ARBA00022679"/>
    </source>
</evidence>
<dbReference type="InterPro" id="IPR003594">
    <property type="entry name" value="HATPase_dom"/>
</dbReference>
<keyword evidence="11 14" id="KW-1133">Transmembrane helix</keyword>
<keyword evidence="4" id="KW-1003">Cell membrane</keyword>
<evidence type="ECO:0000256" key="13">
    <source>
        <dbReference type="ARBA" id="ARBA00023136"/>
    </source>
</evidence>
<reference evidence="17 18" key="1">
    <citation type="submission" date="2019-07" db="EMBL/GenBank/DDBJ databases">
        <title>Novel species isolated from glacier.</title>
        <authorList>
            <person name="Liu Q."/>
            <person name="Xin Y.-H."/>
        </authorList>
    </citation>
    <scope>NUCLEOTIDE SEQUENCE [LARGE SCALE GENOMIC DNA]</scope>
    <source>
        <strain evidence="17 18">LB1R16</strain>
    </source>
</reference>
<keyword evidence="10" id="KW-0067">ATP-binding</keyword>
<dbReference type="InterPro" id="IPR050351">
    <property type="entry name" value="BphY/WalK/GraS-like"/>
</dbReference>
<dbReference type="Pfam" id="PF00672">
    <property type="entry name" value="HAMP"/>
    <property type="match status" value="1"/>
</dbReference>
<dbReference type="InterPro" id="IPR005467">
    <property type="entry name" value="His_kinase_dom"/>
</dbReference>
<dbReference type="Proteomes" id="UP000317894">
    <property type="component" value="Unassembled WGS sequence"/>
</dbReference>
<gene>
    <name evidence="17" type="ORF">FMM06_07745</name>
</gene>
<comment type="catalytic activity">
    <reaction evidence="1">
        <text>ATP + protein L-histidine = ADP + protein N-phospho-L-histidine.</text>
        <dbReference type="EC" id="2.7.13.3"/>
    </reaction>
</comment>
<dbReference type="CDD" id="cd06225">
    <property type="entry name" value="HAMP"/>
    <property type="match status" value="1"/>
</dbReference>
<evidence type="ECO:0000256" key="7">
    <source>
        <dbReference type="ARBA" id="ARBA00022692"/>
    </source>
</evidence>
<feature type="transmembrane region" description="Helical" evidence="14">
    <location>
        <begin position="35"/>
        <end position="52"/>
    </location>
</feature>
<sequence length="745" mass="80707">MADGATLPAPGRWRNQRRRFNRWVSRVDLYPRLELAVAALVVLLGFGSYAILTGERGPGFSPPLVTLLLVANLVPLMALITLIARRVAILLTNRRKGTAGAQLHIRLVGLFAAIAAVPTLLVVIFASLLFQFGTQFWFSDNARTVLDNADQVAQAYVADNKRRIVEDIDAMAGDINNYARDYGIGTPVFREGLVFQVKTRNLTEAAVFASRGTERPIFARVNMDEKPLSARIARLDLTGARVGEVRVVDSAVDRVEAVVRIDPVLERYVYVSRKVDPQVLAQVARTRTALTDYKALTDRSRALKWRFNIMLMVVSLLILAAAIWFALWLANRLVTPIAKLAHAAERVGAGDLDARVAVRGAGDEISTLARAFNRMTGQLKAQQQALVSANASAEQRRQFTETVLSGVSAGVISIDGGGVIKLANRSAAELLETSEGALAGRPLAEAVPELATLLDEAAAQGIAAGQVTIVRGAEPQTLSVRIAAERAGARSYVLTFDDISAQLADQRRAAWADVARRIAHEIKNPLTPIQLSAERLQRKYAKQIVEDPETFASLTGTIVRQVGDLRRMVDEFSSFAQMPKPEFRPENLAEIAKQAVFLQEVAYPGIRFGLVLPAQLPELVCDRRQIGQALMNLIKNAAEAIAARPDNSVQGLISLAIEASGERVAIRVTDNGCGLPEARDRLTEPYVTTRLKGTGLGLAIVKKIAQEHGGTLDLSDAPGGGTVARLSFDTRAVDLDVAEPRAAQG</sequence>
<evidence type="ECO:0000256" key="14">
    <source>
        <dbReference type="SAM" id="Phobius"/>
    </source>
</evidence>
<dbReference type="GO" id="GO:0006355">
    <property type="term" value="P:regulation of DNA-templated transcription"/>
    <property type="evidence" value="ECO:0007669"/>
    <property type="project" value="InterPro"/>
</dbReference>
<dbReference type="SUPFAM" id="SSF47384">
    <property type="entry name" value="Homodimeric domain of signal transducing histidine kinase"/>
    <property type="match status" value="1"/>
</dbReference>
<dbReference type="GO" id="GO:0005524">
    <property type="term" value="F:ATP binding"/>
    <property type="evidence" value="ECO:0007669"/>
    <property type="project" value="UniProtKB-KW"/>
</dbReference>
<evidence type="ECO:0000256" key="1">
    <source>
        <dbReference type="ARBA" id="ARBA00000085"/>
    </source>
</evidence>
<dbReference type="Pfam" id="PF00512">
    <property type="entry name" value="HisKA"/>
    <property type="match status" value="1"/>
</dbReference>
<accession>A0A552UIH1</accession>
<evidence type="ECO:0000256" key="3">
    <source>
        <dbReference type="ARBA" id="ARBA00012438"/>
    </source>
</evidence>
<dbReference type="Gene3D" id="3.30.565.10">
    <property type="entry name" value="Histidine kinase-like ATPase, C-terminal domain"/>
    <property type="match status" value="1"/>
</dbReference>
<evidence type="ECO:0000256" key="4">
    <source>
        <dbReference type="ARBA" id="ARBA00022475"/>
    </source>
</evidence>
<keyword evidence="5" id="KW-0597">Phosphoprotein</keyword>
<feature type="domain" description="Histidine kinase" evidence="15">
    <location>
        <begin position="517"/>
        <end position="732"/>
    </location>
</feature>
<dbReference type="InterPro" id="IPR003660">
    <property type="entry name" value="HAMP_dom"/>
</dbReference>
<comment type="caution">
    <text evidence="17">The sequence shown here is derived from an EMBL/GenBank/DDBJ whole genome shotgun (WGS) entry which is preliminary data.</text>
</comment>
<dbReference type="SUPFAM" id="SSF55874">
    <property type="entry name" value="ATPase domain of HSP90 chaperone/DNA topoisomerase II/histidine kinase"/>
    <property type="match status" value="1"/>
</dbReference>
<dbReference type="InterPro" id="IPR035965">
    <property type="entry name" value="PAS-like_dom_sf"/>
</dbReference>
<dbReference type="GO" id="GO:0007234">
    <property type="term" value="P:osmosensory signaling via phosphorelay pathway"/>
    <property type="evidence" value="ECO:0007669"/>
    <property type="project" value="TreeGrafter"/>
</dbReference>
<evidence type="ECO:0000256" key="8">
    <source>
        <dbReference type="ARBA" id="ARBA00022741"/>
    </source>
</evidence>
<evidence type="ECO:0000256" key="9">
    <source>
        <dbReference type="ARBA" id="ARBA00022777"/>
    </source>
</evidence>
<dbReference type="Pfam" id="PF19312">
    <property type="entry name" value="NtrY_N"/>
    <property type="match status" value="1"/>
</dbReference>
<dbReference type="InterPro" id="IPR017232">
    <property type="entry name" value="NtrY"/>
</dbReference>
<dbReference type="SMART" id="SM00388">
    <property type="entry name" value="HisKA"/>
    <property type="match status" value="1"/>
</dbReference>
<keyword evidence="7 14" id="KW-0812">Transmembrane</keyword>
<dbReference type="PIRSF" id="PIRSF037532">
    <property type="entry name" value="STHK_NtrY"/>
    <property type="match status" value="1"/>
</dbReference>
<dbReference type="InterPro" id="IPR004358">
    <property type="entry name" value="Sig_transdc_His_kin-like_C"/>
</dbReference>
<dbReference type="PANTHER" id="PTHR42878">
    <property type="entry name" value="TWO-COMPONENT HISTIDINE KINASE"/>
    <property type="match status" value="1"/>
</dbReference>
<protein>
    <recommendedName>
        <fullName evidence="3">histidine kinase</fullName>
        <ecNumber evidence="3">2.7.13.3</ecNumber>
    </recommendedName>
</protein>
<keyword evidence="9 17" id="KW-0418">Kinase</keyword>
<dbReference type="PROSITE" id="PS50109">
    <property type="entry name" value="HIS_KIN"/>
    <property type="match status" value="1"/>
</dbReference>
<dbReference type="SUPFAM" id="SSF158472">
    <property type="entry name" value="HAMP domain-like"/>
    <property type="match status" value="1"/>
</dbReference>
<keyword evidence="13 14" id="KW-0472">Membrane</keyword>
<dbReference type="GO" id="GO:0000156">
    <property type="term" value="F:phosphorelay response regulator activity"/>
    <property type="evidence" value="ECO:0007669"/>
    <property type="project" value="TreeGrafter"/>
</dbReference>
<dbReference type="EMBL" id="VJWA01000001">
    <property type="protein sequence ID" value="TRW17997.1"/>
    <property type="molecule type" value="Genomic_DNA"/>
</dbReference>
<dbReference type="GO" id="GO:0030295">
    <property type="term" value="F:protein kinase activator activity"/>
    <property type="evidence" value="ECO:0007669"/>
    <property type="project" value="TreeGrafter"/>
</dbReference>
<keyword evidence="18" id="KW-1185">Reference proteome</keyword>
<evidence type="ECO:0000256" key="11">
    <source>
        <dbReference type="ARBA" id="ARBA00022989"/>
    </source>
</evidence>
<dbReference type="SUPFAM" id="SSF55785">
    <property type="entry name" value="PYP-like sensor domain (PAS domain)"/>
    <property type="match status" value="1"/>
</dbReference>
<feature type="transmembrane region" description="Helical" evidence="14">
    <location>
        <begin position="309"/>
        <end position="330"/>
    </location>
</feature>
<evidence type="ECO:0000259" key="15">
    <source>
        <dbReference type="PROSITE" id="PS50109"/>
    </source>
</evidence>
<dbReference type="Gene3D" id="1.10.287.130">
    <property type="match status" value="1"/>
</dbReference>
<dbReference type="PANTHER" id="PTHR42878:SF7">
    <property type="entry name" value="SENSOR HISTIDINE KINASE GLRK"/>
    <property type="match status" value="1"/>
</dbReference>
<dbReference type="InterPro" id="IPR036097">
    <property type="entry name" value="HisK_dim/P_sf"/>
</dbReference>
<evidence type="ECO:0000313" key="17">
    <source>
        <dbReference type="EMBL" id="TRW17997.1"/>
    </source>
</evidence>
<dbReference type="PRINTS" id="PR00344">
    <property type="entry name" value="BCTRLSENSOR"/>
</dbReference>
<dbReference type="PROSITE" id="PS50885">
    <property type="entry name" value="HAMP"/>
    <property type="match status" value="1"/>
</dbReference>
<dbReference type="CDD" id="cd00082">
    <property type="entry name" value="HisKA"/>
    <property type="match status" value="1"/>
</dbReference>
<dbReference type="Pfam" id="PF00989">
    <property type="entry name" value="PAS"/>
    <property type="match status" value="1"/>
</dbReference>
<dbReference type="InterPro" id="IPR036890">
    <property type="entry name" value="HATPase_C_sf"/>
</dbReference>
<dbReference type="SMART" id="SM00387">
    <property type="entry name" value="HATPase_c"/>
    <property type="match status" value="1"/>
</dbReference>
<name>A0A552UIH1_9SPHN</name>
<dbReference type="Gene3D" id="3.30.450.20">
    <property type="entry name" value="PAS domain"/>
    <property type="match status" value="1"/>
</dbReference>
<dbReference type="GO" id="GO:0005886">
    <property type="term" value="C:plasma membrane"/>
    <property type="evidence" value="ECO:0007669"/>
    <property type="project" value="UniProtKB-SubCell"/>
</dbReference>
<dbReference type="Pfam" id="PF02518">
    <property type="entry name" value="HATPase_c"/>
    <property type="match status" value="1"/>
</dbReference>
<dbReference type="RefSeq" id="WP_144236691.1">
    <property type="nucleotide sequence ID" value="NZ_VJWA01000001.1"/>
</dbReference>
<dbReference type="InterPro" id="IPR003661">
    <property type="entry name" value="HisK_dim/P_dom"/>
</dbReference>
<keyword evidence="12" id="KW-0902">Two-component regulatory system</keyword>
<proteinExistence type="predicted"/>
<feature type="transmembrane region" description="Helical" evidence="14">
    <location>
        <begin position="64"/>
        <end position="84"/>
    </location>
</feature>
<dbReference type="GO" id="GO:0000155">
    <property type="term" value="F:phosphorelay sensor kinase activity"/>
    <property type="evidence" value="ECO:0007669"/>
    <property type="project" value="InterPro"/>
</dbReference>
<dbReference type="InterPro" id="IPR013767">
    <property type="entry name" value="PAS_fold"/>
</dbReference>